<dbReference type="GO" id="GO:0098719">
    <property type="term" value="P:sodium ion import across plasma membrane"/>
    <property type="evidence" value="ECO:0007669"/>
    <property type="project" value="TreeGrafter"/>
</dbReference>
<evidence type="ECO:0000256" key="9">
    <source>
        <dbReference type="ARBA" id="ARBA00023201"/>
    </source>
</evidence>
<feature type="transmembrane region" description="Helical" evidence="10">
    <location>
        <begin position="180"/>
        <end position="201"/>
    </location>
</feature>
<feature type="transmembrane region" description="Helical" evidence="10">
    <location>
        <begin position="373"/>
        <end position="390"/>
    </location>
</feature>
<dbReference type="GO" id="GO:0005886">
    <property type="term" value="C:plasma membrane"/>
    <property type="evidence" value="ECO:0007669"/>
    <property type="project" value="UniProtKB-SubCell"/>
</dbReference>
<dbReference type="InterPro" id="IPR006153">
    <property type="entry name" value="Cation/H_exchanger_TM"/>
</dbReference>
<feature type="transmembrane region" description="Helical" evidence="10">
    <location>
        <begin position="402"/>
        <end position="425"/>
    </location>
</feature>
<feature type="transmembrane region" description="Helical" evidence="10">
    <location>
        <begin position="28"/>
        <end position="47"/>
    </location>
</feature>
<evidence type="ECO:0000256" key="6">
    <source>
        <dbReference type="ARBA" id="ARBA00023053"/>
    </source>
</evidence>
<name>A0A239JLY4_9ACTN</name>
<evidence type="ECO:0000313" key="13">
    <source>
        <dbReference type="Proteomes" id="UP000198415"/>
    </source>
</evidence>
<keyword evidence="2" id="KW-0813">Transport</keyword>
<dbReference type="PANTHER" id="PTHR10110:SF86">
    <property type="entry name" value="SODIUM_HYDROGEN EXCHANGER 7"/>
    <property type="match status" value="1"/>
</dbReference>
<dbReference type="PANTHER" id="PTHR10110">
    <property type="entry name" value="SODIUM/HYDROGEN EXCHANGER"/>
    <property type="match status" value="1"/>
</dbReference>
<comment type="subcellular location">
    <subcellularLocation>
        <location evidence="1">Cell membrane</location>
        <topology evidence="1">Multi-pass membrane protein</topology>
    </subcellularLocation>
</comment>
<dbReference type="OrthoDB" id="57886at2"/>
<feature type="transmembrane region" description="Helical" evidence="10">
    <location>
        <begin position="149"/>
        <end position="168"/>
    </location>
</feature>
<dbReference type="Proteomes" id="UP000198415">
    <property type="component" value="Unassembled WGS sequence"/>
</dbReference>
<feature type="transmembrane region" description="Helical" evidence="10">
    <location>
        <begin position="307"/>
        <end position="330"/>
    </location>
</feature>
<evidence type="ECO:0000256" key="10">
    <source>
        <dbReference type="SAM" id="Phobius"/>
    </source>
</evidence>
<keyword evidence="13" id="KW-1185">Reference proteome</keyword>
<gene>
    <name evidence="12" type="ORF">SAMN06264365_13619</name>
</gene>
<feature type="transmembrane region" description="Helical" evidence="10">
    <location>
        <begin position="6"/>
        <end position="21"/>
    </location>
</feature>
<dbReference type="AlphaFoldDB" id="A0A239JLY4"/>
<dbReference type="GO" id="GO:0051453">
    <property type="term" value="P:regulation of intracellular pH"/>
    <property type="evidence" value="ECO:0007669"/>
    <property type="project" value="TreeGrafter"/>
</dbReference>
<evidence type="ECO:0000256" key="3">
    <source>
        <dbReference type="ARBA" id="ARBA00022475"/>
    </source>
</evidence>
<evidence type="ECO:0000313" key="12">
    <source>
        <dbReference type="EMBL" id="SNT06333.1"/>
    </source>
</evidence>
<sequence length="509" mass="54351">MDSVQLLLIIGAGIAVSAVARKRDLEPGMIIVVLAAAASFLPGVPRLELDSEFILAVVVPPLLYSATRGASLAAFGANLRAIVTLGVLLVLLTAGVLGLVAAWLLPSLGAAAFVLGSVLAPPDTITTVSHGDEIGLPKRVTSILTGESLVNDATALTLFSIAVGVVGGEQASWGHGGLQLLRNAVVGIVIGAVFAVATLWVRKRLGNPTLETALVLLVPFTAFLVAEHVHASGILAVVAAAFLISVNLTLDPRHQYPGAYRTRLQEAAFWPVLDFVLETFVFAYIGLQLRFVLADLAGSADPGLIRTLVAAGVLLLVAIVFRLAAVYLLFGRWTLREWMIQRRVARDASFRAEYERRGRRGGAPSTVPTQREALLVGWIGMRGILTLAAAGSIPPRVPGRDAILAIALFVTLGTLLLQGTTIGWLTRRLRFDLSAERAQEREMRGRGQRIVEEVGHEPAGDPDAGFEAQRLALGRAVMERRLTEEIARAMIDEIDLRQAARHTLPPARA</sequence>
<keyword evidence="7" id="KW-0406">Ion transport</keyword>
<evidence type="ECO:0000256" key="1">
    <source>
        <dbReference type="ARBA" id="ARBA00004651"/>
    </source>
</evidence>
<dbReference type="Pfam" id="PF00999">
    <property type="entry name" value="Na_H_Exchanger"/>
    <property type="match status" value="1"/>
</dbReference>
<evidence type="ECO:0000259" key="11">
    <source>
        <dbReference type="Pfam" id="PF00999"/>
    </source>
</evidence>
<feature type="transmembrane region" description="Helical" evidence="10">
    <location>
        <begin position="213"/>
        <end position="246"/>
    </location>
</feature>
<feature type="transmembrane region" description="Helical" evidence="10">
    <location>
        <begin position="267"/>
        <end position="287"/>
    </location>
</feature>
<feature type="domain" description="Cation/H+ exchanger transmembrane" evidence="11">
    <location>
        <begin position="28"/>
        <end position="427"/>
    </location>
</feature>
<dbReference type="Gene3D" id="6.10.140.1330">
    <property type="match status" value="1"/>
</dbReference>
<keyword evidence="3" id="KW-1003">Cell membrane</keyword>
<evidence type="ECO:0000256" key="5">
    <source>
        <dbReference type="ARBA" id="ARBA00022989"/>
    </source>
</evidence>
<protein>
    <submittedName>
        <fullName evidence="12">Sodium/proton antiporter, CPA1 family</fullName>
    </submittedName>
</protein>
<keyword evidence="9" id="KW-0739">Sodium transport</keyword>
<feature type="transmembrane region" description="Helical" evidence="10">
    <location>
        <begin position="82"/>
        <end position="105"/>
    </location>
</feature>
<keyword evidence="8 10" id="KW-0472">Membrane</keyword>
<evidence type="ECO:0000256" key="8">
    <source>
        <dbReference type="ARBA" id="ARBA00023136"/>
    </source>
</evidence>
<dbReference type="InterPro" id="IPR018422">
    <property type="entry name" value="Cation/H_exchanger_CPA1"/>
</dbReference>
<keyword evidence="5 10" id="KW-1133">Transmembrane helix</keyword>
<feature type="transmembrane region" description="Helical" evidence="10">
    <location>
        <begin position="53"/>
        <end position="75"/>
    </location>
</feature>
<dbReference type="RefSeq" id="WP_089298992.1">
    <property type="nucleotide sequence ID" value="NZ_BOMU01000126.1"/>
</dbReference>
<dbReference type="EMBL" id="FZNR01000036">
    <property type="protein sequence ID" value="SNT06333.1"/>
    <property type="molecule type" value="Genomic_DNA"/>
</dbReference>
<reference evidence="12 13" key="1">
    <citation type="submission" date="2017-06" db="EMBL/GenBank/DDBJ databases">
        <authorList>
            <person name="Kim H.J."/>
            <person name="Triplett B.A."/>
        </authorList>
    </citation>
    <scope>NUCLEOTIDE SEQUENCE [LARGE SCALE GENOMIC DNA]</scope>
    <source>
        <strain evidence="12 13">DSM 43151</strain>
    </source>
</reference>
<keyword evidence="6" id="KW-0915">Sodium</keyword>
<dbReference type="GO" id="GO:0015386">
    <property type="term" value="F:potassium:proton antiporter activity"/>
    <property type="evidence" value="ECO:0007669"/>
    <property type="project" value="TreeGrafter"/>
</dbReference>
<dbReference type="GO" id="GO:0015385">
    <property type="term" value="F:sodium:proton antiporter activity"/>
    <property type="evidence" value="ECO:0007669"/>
    <property type="project" value="InterPro"/>
</dbReference>
<evidence type="ECO:0000256" key="4">
    <source>
        <dbReference type="ARBA" id="ARBA00022692"/>
    </source>
</evidence>
<evidence type="ECO:0000256" key="7">
    <source>
        <dbReference type="ARBA" id="ARBA00023065"/>
    </source>
</evidence>
<proteinExistence type="predicted"/>
<accession>A0A239JLY4</accession>
<evidence type="ECO:0000256" key="2">
    <source>
        <dbReference type="ARBA" id="ARBA00022448"/>
    </source>
</evidence>
<organism evidence="12 13">
    <name type="scientific">Actinoplanes regularis</name>
    <dbReference type="NCBI Taxonomy" id="52697"/>
    <lineage>
        <taxon>Bacteria</taxon>
        <taxon>Bacillati</taxon>
        <taxon>Actinomycetota</taxon>
        <taxon>Actinomycetes</taxon>
        <taxon>Micromonosporales</taxon>
        <taxon>Micromonosporaceae</taxon>
        <taxon>Actinoplanes</taxon>
    </lineage>
</organism>
<keyword evidence="4 10" id="KW-0812">Transmembrane</keyword>